<keyword evidence="12" id="KW-1185">Reference proteome</keyword>
<dbReference type="PANTHER" id="PTHR10815:SF5">
    <property type="entry name" value="METHYLATED-DNA--PROTEIN-CYSTEINE METHYLTRANSFERASE"/>
    <property type="match status" value="1"/>
</dbReference>
<feature type="domain" description="Methylated-DNA-[protein]-cysteine S-methyltransferase DNA binding" evidence="9">
    <location>
        <begin position="74"/>
        <end position="151"/>
    </location>
</feature>
<evidence type="ECO:0000256" key="4">
    <source>
        <dbReference type="ARBA" id="ARBA00022679"/>
    </source>
</evidence>
<dbReference type="PROSITE" id="PS00374">
    <property type="entry name" value="MGMT"/>
    <property type="match status" value="1"/>
</dbReference>
<reference evidence="12" key="1">
    <citation type="submission" date="2023-07" db="EMBL/GenBank/DDBJ databases">
        <title>30 novel species of actinomycetes from the DSMZ collection.</title>
        <authorList>
            <person name="Nouioui I."/>
        </authorList>
    </citation>
    <scope>NUCLEOTIDE SEQUENCE [LARGE SCALE GENOMIC DNA]</scope>
    <source>
        <strain evidence="12">DSM 44399</strain>
    </source>
</reference>
<proteinExistence type="inferred from homology"/>
<dbReference type="EMBL" id="JAVREH010000011">
    <property type="protein sequence ID" value="MDT0261847.1"/>
    <property type="molecule type" value="Genomic_DNA"/>
</dbReference>
<dbReference type="HAMAP" id="MF_00772">
    <property type="entry name" value="OGT"/>
    <property type="match status" value="1"/>
</dbReference>
<keyword evidence="6 8" id="KW-0234">DNA repair</keyword>
<comment type="caution">
    <text evidence="11">The sequence shown here is derived from an EMBL/GenBank/DDBJ whole genome shotgun (WGS) entry which is preliminary data.</text>
</comment>
<dbReference type="GO" id="GO:0032259">
    <property type="term" value="P:methylation"/>
    <property type="evidence" value="ECO:0007669"/>
    <property type="project" value="UniProtKB-KW"/>
</dbReference>
<evidence type="ECO:0000313" key="11">
    <source>
        <dbReference type="EMBL" id="MDT0261847.1"/>
    </source>
</evidence>
<evidence type="ECO:0000256" key="2">
    <source>
        <dbReference type="ARBA" id="ARBA00022490"/>
    </source>
</evidence>
<dbReference type="InterPro" id="IPR036631">
    <property type="entry name" value="MGMT_N_sf"/>
</dbReference>
<comment type="function">
    <text evidence="8">Involved in the cellular defense against the biological effects of O6-methylguanine (O6-MeG) and O4-methylthymine (O4-MeT) in DNA. Repairs the methylated nucleobase in DNA by stoichiometrically transferring the methyl group to a cysteine residue in the enzyme. This is a suicide reaction: the enzyme is irreversibly inactivated.</text>
</comment>
<name>A0ABU2JA60_9ACTN</name>
<comment type="subcellular location">
    <subcellularLocation>
        <location evidence="8">Cytoplasm</location>
    </subcellularLocation>
</comment>
<sequence>MTHSILASPIGDILLTGDRHGLSGLYTAQHGKKPTDIGERVDSDFAEVRRQLDEYFAGERDMFDVVLSPVGTMFQRRVWEALRRIDYGSTVSYTQLANQIGNPKAVRAVGGANGRNPISIIVPCHRVVGADGKIVGYAGGFHAKRWLLDHEIAHLSR</sequence>
<evidence type="ECO:0000313" key="12">
    <source>
        <dbReference type="Proteomes" id="UP001183176"/>
    </source>
</evidence>
<dbReference type="Gene3D" id="1.10.10.10">
    <property type="entry name" value="Winged helix-like DNA-binding domain superfamily/Winged helix DNA-binding domain"/>
    <property type="match status" value="1"/>
</dbReference>
<dbReference type="InterPro" id="IPR008332">
    <property type="entry name" value="MethylG_MeTrfase_N"/>
</dbReference>
<keyword evidence="3 8" id="KW-0489">Methyltransferase</keyword>
<dbReference type="NCBIfam" id="TIGR00589">
    <property type="entry name" value="ogt"/>
    <property type="match status" value="1"/>
</dbReference>
<dbReference type="SUPFAM" id="SSF53155">
    <property type="entry name" value="Methylated DNA-protein cysteine methyltransferase domain"/>
    <property type="match status" value="1"/>
</dbReference>
<evidence type="ECO:0000259" key="9">
    <source>
        <dbReference type="Pfam" id="PF01035"/>
    </source>
</evidence>
<dbReference type="Pfam" id="PF01035">
    <property type="entry name" value="DNA_binding_1"/>
    <property type="match status" value="1"/>
</dbReference>
<dbReference type="Proteomes" id="UP001183176">
    <property type="component" value="Unassembled WGS sequence"/>
</dbReference>
<dbReference type="RefSeq" id="WP_311423001.1">
    <property type="nucleotide sequence ID" value="NZ_JAVREH010000011.1"/>
</dbReference>
<gene>
    <name evidence="11" type="ORF">RM423_10605</name>
</gene>
<comment type="catalytic activity">
    <reaction evidence="7 8">
        <text>a 6-O-methyl-2'-deoxyguanosine in DNA + L-cysteinyl-[protein] = S-methyl-L-cysteinyl-[protein] + a 2'-deoxyguanosine in DNA</text>
        <dbReference type="Rhea" id="RHEA:24000"/>
        <dbReference type="Rhea" id="RHEA-COMP:10131"/>
        <dbReference type="Rhea" id="RHEA-COMP:10132"/>
        <dbReference type="Rhea" id="RHEA-COMP:11367"/>
        <dbReference type="Rhea" id="RHEA-COMP:11368"/>
        <dbReference type="ChEBI" id="CHEBI:29950"/>
        <dbReference type="ChEBI" id="CHEBI:82612"/>
        <dbReference type="ChEBI" id="CHEBI:85445"/>
        <dbReference type="ChEBI" id="CHEBI:85448"/>
        <dbReference type="EC" id="2.1.1.63"/>
    </reaction>
</comment>
<dbReference type="Pfam" id="PF02870">
    <property type="entry name" value="Methyltransf_1N"/>
    <property type="match status" value="1"/>
</dbReference>
<comment type="catalytic activity">
    <reaction evidence="1 8">
        <text>a 4-O-methyl-thymidine in DNA + L-cysteinyl-[protein] = a thymidine in DNA + S-methyl-L-cysteinyl-[protein]</text>
        <dbReference type="Rhea" id="RHEA:53428"/>
        <dbReference type="Rhea" id="RHEA-COMP:10131"/>
        <dbReference type="Rhea" id="RHEA-COMP:10132"/>
        <dbReference type="Rhea" id="RHEA-COMP:13555"/>
        <dbReference type="Rhea" id="RHEA-COMP:13556"/>
        <dbReference type="ChEBI" id="CHEBI:29950"/>
        <dbReference type="ChEBI" id="CHEBI:82612"/>
        <dbReference type="ChEBI" id="CHEBI:137386"/>
        <dbReference type="ChEBI" id="CHEBI:137387"/>
        <dbReference type="EC" id="2.1.1.63"/>
    </reaction>
</comment>
<evidence type="ECO:0000256" key="8">
    <source>
        <dbReference type="HAMAP-Rule" id="MF_00772"/>
    </source>
</evidence>
<dbReference type="SUPFAM" id="SSF46767">
    <property type="entry name" value="Methylated DNA-protein cysteine methyltransferase, C-terminal domain"/>
    <property type="match status" value="1"/>
</dbReference>
<comment type="miscellaneous">
    <text evidence="8">This enzyme catalyzes only one turnover and therefore is not strictly catalytic. According to one definition, an enzyme is a biocatalyst that acts repeatedly and over many reaction cycles.</text>
</comment>
<organism evidence="11 12">
    <name type="scientific">Jatrophihabitans lederbergiae</name>
    <dbReference type="NCBI Taxonomy" id="3075547"/>
    <lineage>
        <taxon>Bacteria</taxon>
        <taxon>Bacillati</taxon>
        <taxon>Actinomycetota</taxon>
        <taxon>Actinomycetes</taxon>
        <taxon>Jatrophihabitantales</taxon>
        <taxon>Jatrophihabitantaceae</taxon>
        <taxon>Jatrophihabitans</taxon>
    </lineage>
</organism>
<evidence type="ECO:0000259" key="10">
    <source>
        <dbReference type="Pfam" id="PF02870"/>
    </source>
</evidence>
<evidence type="ECO:0000256" key="1">
    <source>
        <dbReference type="ARBA" id="ARBA00001286"/>
    </source>
</evidence>
<dbReference type="InterPro" id="IPR036388">
    <property type="entry name" value="WH-like_DNA-bd_sf"/>
</dbReference>
<dbReference type="InterPro" id="IPR001497">
    <property type="entry name" value="MethylDNA_cys_MeTrfase_AS"/>
</dbReference>
<dbReference type="PANTHER" id="PTHR10815">
    <property type="entry name" value="METHYLATED-DNA--PROTEIN-CYSTEINE METHYLTRANSFERASE"/>
    <property type="match status" value="1"/>
</dbReference>
<comment type="similarity">
    <text evidence="8">Belongs to the MGMT family.</text>
</comment>
<accession>A0ABU2JA60</accession>
<evidence type="ECO:0000256" key="7">
    <source>
        <dbReference type="ARBA" id="ARBA00049348"/>
    </source>
</evidence>
<evidence type="ECO:0000256" key="6">
    <source>
        <dbReference type="ARBA" id="ARBA00023204"/>
    </source>
</evidence>
<protein>
    <recommendedName>
        <fullName evidence="8">Methylated-DNA--protein-cysteine methyltransferase</fullName>
        <ecNumber evidence="8">2.1.1.63</ecNumber>
    </recommendedName>
    <alternativeName>
        <fullName evidence="8">6-O-methylguanine-DNA methyltransferase</fullName>
        <shortName evidence="8">MGMT</shortName>
    </alternativeName>
    <alternativeName>
        <fullName evidence="8">O-6-methylguanine-DNA-alkyltransferase</fullName>
    </alternativeName>
</protein>
<feature type="domain" description="Methylguanine DNA methyltransferase ribonuclease-like" evidence="10">
    <location>
        <begin position="2"/>
        <end position="68"/>
    </location>
</feature>
<keyword evidence="5 8" id="KW-0227">DNA damage</keyword>
<dbReference type="GO" id="GO:0003908">
    <property type="term" value="F:methylated-DNA-[protein]-cysteine S-methyltransferase activity"/>
    <property type="evidence" value="ECO:0007669"/>
    <property type="project" value="UniProtKB-EC"/>
</dbReference>
<dbReference type="InterPro" id="IPR036217">
    <property type="entry name" value="MethylDNA_cys_MeTrfase_DNAb"/>
</dbReference>
<dbReference type="EC" id="2.1.1.63" evidence="8"/>
<dbReference type="InterPro" id="IPR014048">
    <property type="entry name" value="MethylDNA_cys_MeTrfase_DNA-bd"/>
</dbReference>
<dbReference type="InterPro" id="IPR023546">
    <property type="entry name" value="MGMT"/>
</dbReference>
<keyword evidence="2 8" id="KW-0963">Cytoplasm</keyword>
<evidence type="ECO:0000256" key="5">
    <source>
        <dbReference type="ARBA" id="ARBA00022763"/>
    </source>
</evidence>
<dbReference type="CDD" id="cd06445">
    <property type="entry name" value="ATase"/>
    <property type="match status" value="1"/>
</dbReference>
<feature type="active site" description="Nucleophile; methyl group acceptor" evidence="8">
    <location>
        <position position="124"/>
    </location>
</feature>
<keyword evidence="4 8" id="KW-0808">Transferase</keyword>
<evidence type="ECO:0000256" key="3">
    <source>
        <dbReference type="ARBA" id="ARBA00022603"/>
    </source>
</evidence>
<dbReference type="Gene3D" id="3.30.160.70">
    <property type="entry name" value="Methylated DNA-protein cysteine methyltransferase domain"/>
    <property type="match status" value="1"/>
</dbReference>